<dbReference type="EMBL" id="BPLR01021458">
    <property type="protein sequence ID" value="GIX89846.1"/>
    <property type="molecule type" value="Genomic_DNA"/>
</dbReference>
<protein>
    <submittedName>
        <fullName evidence="2">Uncharacterized protein</fullName>
    </submittedName>
</protein>
<proteinExistence type="predicted"/>
<sequence>MLSHHSDQPGQFCEYTTDPEGKEERWTGCHVLPNLATVLSRKSYGKAVCVPGPGTLDHCTVNGDEKPLENLFC</sequence>
<feature type="region of interest" description="Disordered" evidence="1">
    <location>
        <begin position="1"/>
        <end position="21"/>
    </location>
</feature>
<accession>A0AAV4P256</accession>
<name>A0AAV4P256_CAEEX</name>
<reference evidence="2 3" key="1">
    <citation type="submission" date="2021-06" db="EMBL/GenBank/DDBJ databases">
        <title>Caerostris extrusa draft genome.</title>
        <authorList>
            <person name="Kono N."/>
            <person name="Arakawa K."/>
        </authorList>
    </citation>
    <scope>NUCLEOTIDE SEQUENCE [LARGE SCALE GENOMIC DNA]</scope>
</reference>
<evidence type="ECO:0000313" key="3">
    <source>
        <dbReference type="Proteomes" id="UP001054945"/>
    </source>
</evidence>
<comment type="caution">
    <text evidence="2">The sequence shown here is derived from an EMBL/GenBank/DDBJ whole genome shotgun (WGS) entry which is preliminary data.</text>
</comment>
<dbReference type="AlphaFoldDB" id="A0AAV4P256"/>
<organism evidence="2 3">
    <name type="scientific">Caerostris extrusa</name>
    <name type="common">Bark spider</name>
    <name type="synonym">Caerostris bankana</name>
    <dbReference type="NCBI Taxonomy" id="172846"/>
    <lineage>
        <taxon>Eukaryota</taxon>
        <taxon>Metazoa</taxon>
        <taxon>Ecdysozoa</taxon>
        <taxon>Arthropoda</taxon>
        <taxon>Chelicerata</taxon>
        <taxon>Arachnida</taxon>
        <taxon>Araneae</taxon>
        <taxon>Araneomorphae</taxon>
        <taxon>Entelegynae</taxon>
        <taxon>Araneoidea</taxon>
        <taxon>Araneidae</taxon>
        <taxon>Caerostris</taxon>
    </lineage>
</organism>
<gene>
    <name evidence="2" type="ORF">CEXT_687131</name>
</gene>
<keyword evidence="3" id="KW-1185">Reference proteome</keyword>
<dbReference type="Proteomes" id="UP001054945">
    <property type="component" value="Unassembled WGS sequence"/>
</dbReference>
<evidence type="ECO:0000313" key="2">
    <source>
        <dbReference type="EMBL" id="GIX89846.1"/>
    </source>
</evidence>
<evidence type="ECO:0000256" key="1">
    <source>
        <dbReference type="SAM" id="MobiDB-lite"/>
    </source>
</evidence>